<comment type="function">
    <text evidence="7">Catalyzes the release of premature peptidyl moieties from peptidyl-tRNA molecules trapped in stalled 50S ribosomal subunits, and thus maintains levels of free tRNAs and 50S ribosomes.</text>
</comment>
<dbReference type="PROSITE" id="PS01195">
    <property type="entry name" value="PEPT_TRNA_HYDROL_1"/>
    <property type="match status" value="1"/>
</dbReference>
<evidence type="ECO:0000313" key="10">
    <source>
        <dbReference type="EMBL" id="SHK42142.1"/>
    </source>
</evidence>
<dbReference type="GO" id="GO:0004045">
    <property type="term" value="F:peptidyl-tRNA hydrolase activity"/>
    <property type="evidence" value="ECO:0007669"/>
    <property type="project" value="UniProtKB-UniRule"/>
</dbReference>
<feature type="binding site" evidence="7">
    <location>
        <position position="15"/>
    </location>
    <ligand>
        <name>tRNA</name>
        <dbReference type="ChEBI" id="CHEBI:17843"/>
    </ligand>
</feature>
<keyword evidence="3 7" id="KW-0378">Hydrolase</keyword>
<dbReference type="FunFam" id="3.40.50.1470:FF:000001">
    <property type="entry name" value="Peptidyl-tRNA hydrolase"/>
    <property type="match status" value="1"/>
</dbReference>
<dbReference type="PANTHER" id="PTHR17224">
    <property type="entry name" value="PEPTIDYL-TRNA HYDROLASE"/>
    <property type="match status" value="1"/>
</dbReference>
<feature type="binding site" evidence="7">
    <location>
        <position position="67"/>
    </location>
    <ligand>
        <name>tRNA</name>
        <dbReference type="ChEBI" id="CHEBI:17843"/>
    </ligand>
</feature>
<evidence type="ECO:0000256" key="1">
    <source>
        <dbReference type="ARBA" id="ARBA00013260"/>
    </source>
</evidence>
<protein>
    <recommendedName>
        <fullName evidence="6 7">Peptidyl-tRNA hydrolase</fullName>
        <shortName evidence="7">Pth</shortName>
        <ecNumber evidence="1 7">3.1.1.29</ecNumber>
    </recommendedName>
</protein>
<dbReference type="HAMAP" id="MF_00083">
    <property type="entry name" value="Pept_tRNA_hydro_bact"/>
    <property type="match status" value="1"/>
</dbReference>
<keyword evidence="2 7" id="KW-0820">tRNA-binding</keyword>
<dbReference type="InterPro" id="IPR001328">
    <property type="entry name" value="Pept_tRNA_hydro"/>
</dbReference>
<dbReference type="GO" id="GO:0000049">
    <property type="term" value="F:tRNA binding"/>
    <property type="evidence" value="ECO:0007669"/>
    <property type="project" value="UniProtKB-UniRule"/>
</dbReference>
<comment type="subunit">
    <text evidence="7">Monomer.</text>
</comment>
<evidence type="ECO:0000256" key="8">
    <source>
        <dbReference type="RuleBase" id="RU000673"/>
    </source>
</evidence>
<dbReference type="GO" id="GO:0005737">
    <property type="term" value="C:cytoplasm"/>
    <property type="evidence" value="ECO:0007669"/>
    <property type="project" value="UniProtKB-SubCell"/>
</dbReference>
<keyword evidence="7" id="KW-0963">Cytoplasm</keyword>
<proteinExistence type="inferred from homology"/>
<reference evidence="10 11" key="1">
    <citation type="submission" date="2016-11" db="EMBL/GenBank/DDBJ databases">
        <authorList>
            <person name="Jaros S."/>
            <person name="Januszkiewicz K."/>
            <person name="Wedrychowicz H."/>
        </authorList>
    </citation>
    <scope>NUCLEOTIDE SEQUENCE [LARGE SCALE GENOMIC DNA]</scope>
    <source>
        <strain evidence="10 11">DSM 19557</strain>
    </source>
</reference>
<dbReference type="InterPro" id="IPR036416">
    <property type="entry name" value="Pept_tRNA_hydro_sf"/>
</dbReference>
<gene>
    <name evidence="7" type="primary">pth</name>
    <name evidence="10" type="ORF">SAMN05444391_0964</name>
</gene>
<dbReference type="STRING" id="381751.SAMN05444391_0964"/>
<feature type="active site" description="Proton acceptor" evidence="7">
    <location>
        <position position="20"/>
    </location>
</feature>
<feature type="site" description="Stabilizes the basic form of H active site to accept a proton" evidence="7">
    <location>
        <position position="92"/>
    </location>
</feature>
<keyword evidence="4 7" id="KW-0694">RNA-binding</keyword>
<keyword evidence="11" id="KW-1185">Reference proteome</keyword>
<dbReference type="PANTHER" id="PTHR17224:SF1">
    <property type="entry name" value="PEPTIDYL-TRNA HYDROLASE"/>
    <property type="match status" value="1"/>
</dbReference>
<evidence type="ECO:0000256" key="2">
    <source>
        <dbReference type="ARBA" id="ARBA00022555"/>
    </source>
</evidence>
<comment type="caution">
    <text evidence="7">Lacks conserved residue(s) required for the propagation of feature annotation.</text>
</comment>
<dbReference type="InterPro" id="IPR018171">
    <property type="entry name" value="Pept_tRNA_hydro_CS"/>
</dbReference>
<evidence type="ECO:0000256" key="6">
    <source>
        <dbReference type="ARBA" id="ARBA00050038"/>
    </source>
</evidence>
<dbReference type="SUPFAM" id="SSF53178">
    <property type="entry name" value="Peptidyl-tRNA hydrolase-like"/>
    <property type="match status" value="1"/>
</dbReference>
<organism evidence="10 11">
    <name type="scientific">Thermocrinis minervae</name>
    <dbReference type="NCBI Taxonomy" id="381751"/>
    <lineage>
        <taxon>Bacteria</taxon>
        <taxon>Pseudomonadati</taxon>
        <taxon>Aquificota</taxon>
        <taxon>Aquificia</taxon>
        <taxon>Aquificales</taxon>
        <taxon>Aquificaceae</taxon>
        <taxon>Thermocrinis</taxon>
    </lineage>
</organism>
<sequence>MIKLVVGLGNPGKEYERTRHNIGFMVIDELVKYWRIKTYSVECLSHLYVKNLGDRRILLAKPQTYMNNSGLAVVNLLEEYGIHPSEMLVVHDELDLPLGRLKLKFGGSSAGHHGIESIVKEIKTEGFYRLRVGIGRPQNKNKVVQYVLSPFYKEEEPLLYRVLERARECVIRSIEMSPEECMNFCNAPLT</sequence>
<comment type="function">
    <text evidence="7">Hydrolyzes ribosome-free peptidyl-tRNAs (with 1 or more amino acids incorporated), which drop off the ribosome during protein synthesis, or as a result of ribosome stalling.</text>
</comment>
<comment type="catalytic activity">
    <reaction evidence="7 8">
        <text>an N-acyl-L-alpha-aminoacyl-tRNA + H2O = an N-acyl-L-amino acid + a tRNA + H(+)</text>
        <dbReference type="Rhea" id="RHEA:54448"/>
        <dbReference type="Rhea" id="RHEA-COMP:10123"/>
        <dbReference type="Rhea" id="RHEA-COMP:13883"/>
        <dbReference type="ChEBI" id="CHEBI:15377"/>
        <dbReference type="ChEBI" id="CHEBI:15378"/>
        <dbReference type="ChEBI" id="CHEBI:59874"/>
        <dbReference type="ChEBI" id="CHEBI:78442"/>
        <dbReference type="ChEBI" id="CHEBI:138191"/>
        <dbReference type="EC" id="3.1.1.29"/>
    </reaction>
</comment>
<dbReference type="CDD" id="cd00462">
    <property type="entry name" value="PTH"/>
    <property type="match status" value="1"/>
</dbReference>
<evidence type="ECO:0000256" key="9">
    <source>
        <dbReference type="RuleBase" id="RU004320"/>
    </source>
</evidence>
<evidence type="ECO:0000313" key="11">
    <source>
        <dbReference type="Proteomes" id="UP000189810"/>
    </source>
</evidence>
<dbReference type="OrthoDB" id="9800507at2"/>
<comment type="subcellular location">
    <subcellularLocation>
        <location evidence="7">Cytoplasm</location>
    </subcellularLocation>
</comment>
<feature type="site" description="Discriminates between blocked and unblocked aminoacyl-tRNA" evidence="7">
    <location>
        <position position="10"/>
    </location>
</feature>
<accession>A0A1M6SBI1</accession>
<dbReference type="RefSeq" id="WP_079654090.1">
    <property type="nucleotide sequence ID" value="NZ_LT670846.1"/>
</dbReference>
<dbReference type="EC" id="3.1.1.29" evidence="1 7"/>
<dbReference type="Pfam" id="PF01195">
    <property type="entry name" value="Pept_tRNA_hydro"/>
    <property type="match status" value="1"/>
</dbReference>
<evidence type="ECO:0000256" key="7">
    <source>
        <dbReference type="HAMAP-Rule" id="MF_00083"/>
    </source>
</evidence>
<name>A0A1M6SBI1_9AQUI</name>
<evidence type="ECO:0000256" key="3">
    <source>
        <dbReference type="ARBA" id="ARBA00022801"/>
    </source>
</evidence>
<comment type="similarity">
    <text evidence="5 7 9">Belongs to the PTH family.</text>
</comment>
<evidence type="ECO:0000256" key="5">
    <source>
        <dbReference type="ARBA" id="ARBA00038063"/>
    </source>
</evidence>
<feature type="binding site" evidence="7">
    <location>
        <position position="65"/>
    </location>
    <ligand>
        <name>tRNA</name>
        <dbReference type="ChEBI" id="CHEBI:17843"/>
    </ligand>
</feature>
<dbReference type="AlphaFoldDB" id="A0A1M6SBI1"/>
<dbReference type="Gene3D" id="3.40.50.1470">
    <property type="entry name" value="Peptidyl-tRNA hydrolase"/>
    <property type="match status" value="1"/>
</dbReference>
<dbReference type="GO" id="GO:0006515">
    <property type="term" value="P:protein quality control for misfolded or incompletely synthesized proteins"/>
    <property type="evidence" value="ECO:0007669"/>
    <property type="project" value="UniProtKB-UniRule"/>
</dbReference>
<dbReference type="EMBL" id="LT670846">
    <property type="protein sequence ID" value="SHK42142.1"/>
    <property type="molecule type" value="Genomic_DNA"/>
</dbReference>
<evidence type="ECO:0000256" key="4">
    <source>
        <dbReference type="ARBA" id="ARBA00022884"/>
    </source>
</evidence>
<dbReference type="NCBIfam" id="TIGR00447">
    <property type="entry name" value="pth"/>
    <property type="match status" value="1"/>
</dbReference>
<dbReference type="GO" id="GO:0072344">
    <property type="term" value="P:rescue of stalled ribosome"/>
    <property type="evidence" value="ECO:0007669"/>
    <property type="project" value="UniProtKB-UniRule"/>
</dbReference>
<dbReference type="Proteomes" id="UP000189810">
    <property type="component" value="Chromosome I"/>
</dbReference>